<dbReference type="EMBL" id="JAVLET010000002">
    <property type="protein sequence ID" value="KAL0472944.1"/>
    <property type="molecule type" value="Genomic_DNA"/>
</dbReference>
<gene>
    <name evidence="2" type="ORF">QR685DRAFT_157133</name>
</gene>
<protein>
    <submittedName>
        <fullName evidence="2">Heterokaryon incompatibility protein domain-containing protein</fullName>
    </submittedName>
</protein>
<accession>A0ABR3DJT5</accession>
<dbReference type="InterPro" id="IPR052895">
    <property type="entry name" value="HetReg/Transcr_Mod"/>
</dbReference>
<comment type="caution">
    <text evidence="2">The sequence shown here is derived from an EMBL/GenBank/DDBJ whole genome shotgun (WGS) entry which is preliminary data.</text>
</comment>
<reference evidence="2 3" key="1">
    <citation type="submission" date="2023-09" db="EMBL/GenBank/DDBJ databases">
        <title>Multi-omics analysis of a traditional fermented food reveals byproduct-associated fungal strains for waste-to-food upcycling.</title>
        <authorList>
            <consortium name="Lawrence Berkeley National Laboratory"/>
            <person name="Rekdal V.M."/>
            <person name="Villalobos-Escobedo J.M."/>
            <person name="Rodriguez-Valeron N."/>
            <person name="Garcia M.O."/>
            <person name="Vasquez D.P."/>
            <person name="Damayanti I."/>
            <person name="Sorensen P.M."/>
            <person name="Baidoo E.E."/>
            <person name="De Carvalho A.C."/>
            <person name="Riley R."/>
            <person name="Lipzen A."/>
            <person name="He G."/>
            <person name="Yan M."/>
            <person name="Haridas S."/>
            <person name="Daum C."/>
            <person name="Yoshinaga Y."/>
            <person name="Ng V."/>
            <person name="Grigoriev I.V."/>
            <person name="Munk R."/>
            <person name="Nuraida L."/>
            <person name="Wijaya C.H."/>
            <person name="Morales P.-C."/>
            <person name="Keasling J.D."/>
        </authorList>
    </citation>
    <scope>NUCLEOTIDE SEQUENCE [LARGE SCALE GENOMIC DNA]</scope>
    <source>
        <strain evidence="2 3">FGSC 2613</strain>
    </source>
</reference>
<organism evidence="2 3">
    <name type="scientific">Neurospora intermedia</name>
    <dbReference type="NCBI Taxonomy" id="5142"/>
    <lineage>
        <taxon>Eukaryota</taxon>
        <taxon>Fungi</taxon>
        <taxon>Dikarya</taxon>
        <taxon>Ascomycota</taxon>
        <taxon>Pezizomycotina</taxon>
        <taxon>Sordariomycetes</taxon>
        <taxon>Sordariomycetidae</taxon>
        <taxon>Sordariales</taxon>
        <taxon>Sordariaceae</taxon>
        <taxon>Neurospora</taxon>
    </lineage>
</organism>
<dbReference type="Proteomes" id="UP001451303">
    <property type="component" value="Unassembled WGS sequence"/>
</dbReference>
<evidence type="ECO:0000259" key="1">
    <source>
        <dbReference type="Pfam" id="PF06985"/>
    </source>
</evidence>
<dbReference type="PANTHER" id="PTHR24148">
    <property type="entry name" value="ANKYRIN REPEAT DOMAIN-CONTAINING PROTEIN 39 HOMOLOG-RELATED"/>
    <property type="match status" value="1"/>
</dbReference>
<name>A0ABR3DJT5_NEUIN</name>
<feature type="domain" description="Heterokaryon incompatibility" evidence="1">
    <location>
        <begin position="69"/>
        <end position="206"/>
    </location>
</feature>
<proteinExistence type="predicted"/>
<dbReference type="PANTHER" id="PTHR24148:SF78">
    <property type="entry name" value="HETEROKARYON INCOMPATIBILITY DOMAIN-CONTAINING PROTEIN"/>
    <property type="match status" value="1"/>
</dbReference>
<keyword evidence="3" id="KW-1185">Reference proteome</keyword>
<evidence type="ECO:0000313" key="2">
    <source>
        <dbReference type="EMBL" id="KAL0472944.1"/>
    </source>
</evidence>
<sequence>MAVLQTATPRRVFSSAVEAAYRIYPNHHPRPLSFFFSKKVHQPPSIANHVDLTRALGSRLGTRNRPFKRKKHVNQNLHLALLALRQPNQDRLLWIDAICIDQDNHKEKGHQVGRMRQIYENAEQVLIWLGPSSCEIDSLLDWVRRWDFDTRQRPEAHIAKGWIDSWIRLTNLETVFHGDWIVASWHSALQDILTRSWFRRVWILQEVASAKRATILCGSKAIPSRGFSLLPFLLKVELDSHTEAVLDIFPGYRRKETWWGKTQNLETLLQKFGTSEATDHRDKIYALLGISSDARASNILRPDYEVSLRRAICHTISFLLFGEAYDPPARLLPEYLGFATFLRTLPKLPDYILGWALQTSHDDVAEIWALHKSYDITAAAVVPKAVDINQYYRLSDLGPVTRLSPLGLTIGKPKLDNTFRAILARHDIDIVLFTLQLCTSKVERFTVTYEKTQRGGHGRELCPMCGKRLHLGHEALEDYTFEQLKHILQHPNAGKGKVKDLQLLFHYAALTSQPRIWELLFEVTHCIDLEISIDRLTKASPDWMGDVPNCTHHSTAVYGWFDDADKWAIKFIRLMDFWFHTGLNSLDLPQFAGLAELFAHVAPVSSEKSPDYLVKIIAAWRLMRKGKRLFTDTDDSLVLNLYTKWHSRLLSIRRGPERKSSDWVRRGAEEWAESRLISKQLLSQVPGRFVGEVDVVPSKEPNPVWKLGTLLGWIRGNWIRP</sequence>
<dbReference type="Pfam" id="PF06985">
    <property type="entry name" value="HET"/>
    <property type="match status" value="1"/>
</dbReference>
<evidence type="ECO:0000313" key="3">
    <source>
        <dbReference type="Proteomes" id="UP001451303"/>
    </source>
</evidence>
<dbReference type="InterPro" id="IPR010730">
    <property type="entry name" value="HET"/>
</dbReference>